<comment type="caution">
    <text evidence="2">The sequence shown here is derived from an EMBL/GenBank/DDBJ whole genome shotgun (WGS) entry which is preliminary data.</text>
</comment>
<evidence type="ECO:0000313" key="2">
    <source>
        <dbReference type="EMBL" id="MCQ8126970.1"/>
    </source>
</evidence>
<evidence type="ECO:0000313" key="3">
    <source>
        <dbReference type="Proteomes" id="UP001524586"/>
    </source>
</evidence>
<proteinExistence type="predicted"/>
<gene>
    <name evidence="2" type="ORF">NP596_00760</name>
</gene>
<evidence type="ECO:0000256" key="1">
    <source>
        <dbReference type="SAM" id="MobiDB-lite"/>
    </source>
</evidence>
<reference evidence="2 3" key="1">
    <citation type="submission" date="2022-07" db="EMBL/GenBank/DDBJ databases">
        <title>Methylomonas rivi sp. nov., Methylomonas rosea sp. nov., Methylomonas aureus sp. nov. and Methylomonas subterranea sp. nov., four novel methanotrophs isolated from a freshwater creek and the deep terrestrial subsurface.</title>
        <authorList>
            <person name="Abin C."/>
            <person name="Sankaranarayanan K."/>
            <person name="Garner C."/>
            <person name="Sindelar R."/>
            <person name="Kotary K."/>
            <person name="Garner R."/>
            <person name="Barclay S."/>
            <person name="Lawson P."/>
            <person name="Krumholz L."/>
        </authorList>
    </citation>
    <scope>NUCLEOTIDE SEQUENCE [LARGE SCALE GENOMIC DNA]</scope>
    <source>
        <strain evidence="2 3">WSC-6</strain>
    </source>
</reference>
<dbReference type="EMBL" id="JANIBK010000002">
    <property type="protein sequence ID" value="MCQ8126970.1"/>
    <property type="molecule type" value="Genomic_DNA"/>
</dbReference>
<sequence>MILILKRISHSTLVPDIEVFILPALKGGLFAKSGHLEKISIQMLRAANCEAAEFNALVRIEPDAAAKRVIKQLNRKPLNGKPINIAEYYLRLRDNDRRGSGQKPLTDRRRKDRRRSDLQLTDITAERKTLANSQTIKGWETDITL</sequence>
<keyword evidence="3" id="KW-1185">Reference proteome</keyword>
<organism evidence="2 3">
    <name type="scientific">Methylomonas rivi</name>
    <dbReference type="NCBI Taxonomy" id="2952226"/>
    <lineage>
        <taxon>Bacteria</taxon>
        <taxon>Pseudomonadati</taxon>
        <taxon>Pseudomonadota</taxon>
        <taxon>Gammaproteobacteria</taxon>
        <taxon>Methylococcales</taxon>
        <taxon>Methylococcaceae</taxon>
        <taxon>Methylomonas</taxon>
    </lineage>
</organism>
<protein>
    <submittedName>
        <fullName evidence="2">RNA-binding protein</fullName>
    </submittedName>
</protein>
<feature type="compositionally biased region" description="Basic and acidic residues" evidence="1">
    <location>
        <begin position="96"/>
        <end position="117"/>
    </location>
</feature>
<accession>A0ABT1TZI4</accession>
<dbReference type="CDD" id="cd00590">
    <property type="entry name" value="RRM_SF"/>
    <property type="match status" value="1"/>
</dbReference>
<dbReference type="RefSeq" id="WP_256613289.1">
    <property type="nucleotide sequence ID" value="NZ_JANIBK010000002.1"/>
</dbReference>
<feature type="region of interest" description="Disordered" evidence="1">
    <location>
        <begin position="96"/>
        <end position="118"/>
    </location>
</feature>
<dbReference type="Proteomes" id="UP001524586">
    <property type="component" value="Unassembled WGS sequence"/>
</dbReference>
<name>A0ABT1TZI4_9GAMM</name>